<reference evidence="1" key="1">
    <citation type="submission" date="2020-04" db="EMBL/GenBank/DDBJ databases">
        <authorList>
            <person name="Alioto T."/>
            <person name="Alioto T."/>
            <person name="Gomez Garrido J."/>
        </authorList>
    </citation>
    <scope>NUCLEOTIDE SEQUENCE</scope>
    <source>
        <strain evidence="1">A484AB</strain>
    </source>
</reference>
<dbReference type="InterPro" id="IPR006580">
    <property type="entry name" value="Znf_TTF"/>
</dbReference>
<gene>
    <name evidence="1" type="ORF">PACLA_8A066279</name>
</gene>
<organism evidence="1 2">
    <name type="scientific">Paramuricea clavata</name>
    <name type="common">Red gorgonian</name>
    <name type="synonym">Violescent sea-whip</name>
    <dbReference type="NCBI Taxonomy" id="317549"/>
    <lineage>
        <taxon>Eukaryota</taxon>
        <taxon>Metazoa</taxon>
        <taxon>Cnidaria</taxon>
        <taxon>Anthozoa</taxon>
        <taxon>Octocorallia</taxon>
        <taxon>Malacalcyonacea</taxon>
        <taxon>Plexauridae</taxon>
        <taxon>Paramuricea</taxon>
    </lineage>
</organism>
<dbReference type="PANTHER" id="PTHR45749">
    <property type="match status" value="1"/>
</dbReference>
<comment type="caution">
    <text evidence="1">The sequence shown here is derived from an EMBL/GenBank/DDBJ whole genome shotgun (WGS) entry which is preliminary data.</text>
</comment>
<keyword evidence="2" id="KW-1185">Reference proteome</keyword>
<sequence>IGEQNTIVKQRPTPKLTITSKGRAFQESWYAKKDWLCGSSALKKLFCWPCLLFCPGKSPTWTKSGYNDMHGFLSDFKKHERSNSHMGAFKTWKMYGAGVRVDSLISQARRDEIQRHNEEVRQNREILKTITEAVLYLSRQESAFRGHDESEDSLSRGNYRELLESFAKFDSVFERRLHGRLAESERGGVGGGRFTGVSPEIQNDLINCLDSIIEDEIFKEINDCTFMSVQVDETSDVSTKEQVSMIARLDKGSEIVERQLGFVDVSSNRNAAAITQVIKDKLSQHSGIKDKLIMQTYDGAAVMSGHINGVQVQVRQEYPFAHFVHCAAHRLNLVLCQSASSISPIKIFFVNVGAFSTFINNALKRKAFLTSHKIELPNPGDTRWYYRARVINVLHKNYENLLEIFEGVVDQPVGWDDETLDKSFVSSLRSDEAFDEFYQEAVDKVGPPISRADTKHNYKQLYFEILDSIVGMLNERFQDMERFGFLDLVNPKVFATWGGVVPPERINLLKQTYGPLFDVPMLENQLSFIYRDKDFHKETSDELLKYIFKFNLQSSTPEAVKLLKMNGVLSIASASVERSFSCLKRVKGYLRNTMGQGRLSSLCRISIHKDIVKLKEDDNVLHEEVIKKFVEKPRLLAFLYK</sequence>
<dbReference type="InterPro" id="IPR012337">
    <property type="entry name" value="RNaseH-like_sf"/>
</dbReference>
<evidence type="ECO:0000313" key="2">
    <source>
        <dbReference type="Proteomes" id="UP001152795"/>
    </source>
</evidence>
<evidence type="ECO:0000313" key="1">
    <source>
        <dbReference type="EMBL" id="CAB4035785.1"/>
    </source>
</evidence>
<dbReference type="InterPro" id="IPR025398">
    <property type="entry name" value="DUF4371"/>
</dbReference>
<accession>A0A7D9JSS5</accession>
<protein>
    <submittedName>
        <fullName evidence="1">Zinc finger MYM-type 1-like</fullName>
    </submittedName>
</protein>
<feature type="non-terminal residue" evidence="1">
    <location>
        <position position="641"/>
    </location>
</feature>
<dbReference type="Pfam" id="PF14291">
    <property type="entry name" value="DUF4371"/>
    <property type="match status" value="1"/>
</dbReference>
<dbReference type="OrthoDB" id="6617140at2759"/>
<dbReference type="SMART" id="SM00597">
    <property type="entry name" value="ZnF_TTF"/>
    <property type="match status" value="1"/>
</dbReference>
<proteinExistence type="predicted"/>
<dbReference type="SUPFAM" id="SSF53098">
    <property type="entry name" value="Ribonuclease H-like"/>
    <property type="match status" value="1"/>
</dbReference>
<dbReference type="PANTHER" id="PTHR45749:SF28">
    <property type="entry name" value="ZINC FINGER MYM-TYPE PROTEIN 1-LIKE-RELATED"/>
    <property type="match status" value="1"/>
</dbReference>
<dbReference type="AlphaFoldDB" id="A0A7D9JSS5"/>
<dbReference type="Proteomes" id="UP001152795">
    <property type="component" value="Unassembled WGS sequence"/>
</dbReference>
<name>A0A7D9JSS5_PARCT</name>
<dbReference type="EMBL" id="CACRXK020021365">
    <property type="protein sequence ID" value="CAB4035785.1"/>
    <property type="molecule type" value="Genomic_DNA"/>
</dbReference>